<accession>A0A7S0EBH3</accession>
<evidence type="ECO:0000313" key="2">
    <source>
        <dbReference type="EMBL" id="CAD8478473.1"/>
    </source>
</evidence>
<feature type="region of interest" description="Disordered" evidence="1">
    <location>
        <begin position="230"/>
        <end position="275"/>
    </location>
</feature>
<dbReference type="AlphaFoldDB" id="A0A7S0EBH3"/>
<feature type="compositionally biased region" description="Polar residues" evidence="1">
    <location>
        <begin position="232"/>
        <end position="241"/>
    </location>
</feature>
<protein>
    <submittedName>
        <fullName evidence="2">Uncharacterized protein</fullName>
    </submittedName>
</protein>
<proteinExistence type="predicted"/>
<evidence type="ECO:0000256" key="1">
    <source>
        <dbReference type="SAM" id="MobiDB-lite"/>
    </source>
</evidence>
<dbReference type="EMBL" id="HBEO01010657">
    <property type="protein sequence ID" value="CAD8478473.1"/>
    <property type="molecule type" value="Transcribed_RNA"/>
</dbReference>
<sequence length="355" mass="40132">MKVEKNQQISLKSAVHADQATAEDLKKLHEVFDKINLPRAIRVDSEFSNLPRYGSHAWRIALDKAMLKQASLKLKVAKAQEKRDMVDQQLHKIDAGPLEGLKQEKHLLSTVEQNDKARAKFLEEKARQLSDDVVKDLNVEKGKFDIVQWYKSKSARESTSQSTNAVTRAENMWKKAALDSNKLMKLEGRSDYRRLSHKEASTEVRLNIYRANVDRLKAKLRKISARIHALQTEKSQQQHSQALDVPKTATEVKSSNAKYQASSKAADKHKATDASKQAHLRNKLEAVVGSSLADEGGSPARFEELASSDAAVRKAERKFHTSTPLKVADMVYDASRKRQVDPKVPMLEQKSIFNW</sequence>
<name>A0A7S0EBH3_9CRYP</name>
<organism evidence="2">
    <name type="scientific">Hanusia phi</name>
    <dbReference type="NCBI Taxonomy" id="3032"/>
    <lineage>
        <taxon>Eukaryota</taxon>
        <taxon>Cryptophyceae</taxon>
        <taxon>Pyrenomonadales</taxon>
        <taxon>Geminigeraceae</taxon>
        <taxon>Hanusia</taxon>
    </lineage>
</organism>
<gene>
    <name evidence="2" type="ORF">HPHI1048_LOCUS7429</name>
</gene>
<feature type="compositionally biased region" description="Polar residues" evidence="1">
    <location>
        <begin position="251"/>
        <end position="263"/>
    </location>
</feature>
<reference evidence="2" key="1">
    <citation type="submission" date="2021-01" db="EMBL/GenBank/DDBJ databases">
        <authorList>
            <person name="Corre E."/>
            <person name="Pelletier E."/>
            <person name="Niang G."/>
            <person name="Scheremetjew M."/>
            <person name="Finn R."/>
            <person name="Kale V."/>
            <person name="Holt S."/>
            <person name="Cochrane G."/>
            <person name="Meng A."/>
            <person name="Brown T."/>
            <person name="Cohen L."/>
        </authorList>
    </citation>
    <scope>NUCLEOTIDE SEQUENCE</scope>
    <source>
        <strain evidence="2">CCMP325</strain>
    </source>
</reference>